<gene>
    <name evidence="1" type="ORF">SDC9_77418</name>
</gene>
<accession>A0A644YRF0</accession>
<sequence length="408" mass="43701">MVFKAEFEQGDEPLQIAAQAIGITESAPNLSGRNVATYRLNQALGLNLIPKTQFAAHKGQAGSVMALAPGTSVQGGSSLRIPTSLTAAQFAQREQTMKGWLGERGLALQGFDASTGDVTVKRAISPEDLHARAESSFVLKPDGTIMSDAEILSDEELGPDYLAQWHSKRAMMETIIPDLSSTDTGLCSGLNQLQWLDCLCGQTDRHPGNIFVERAADGSVQGVQGIDNDASFGVNTSADKAVVPATVGNLSPNNLQAVENFYKGMPTMIDAGLKEQLLTLADRTVLHANTLENLLDGCLSPQEVAQARVRLNEIAEQLRKKDASGADVVTVMNSPADWSSPDLEPYPDRSYMAACMENIAQFAPQPMPVTDQADDVQPSDAVLVRPDPFRPRVIDSSALAADFGRMFG</sequence>
<protein>
    <recommendedName>
        <fullName evidence="2">PI3K/PI4K catalytic domain-containing protein</fullName>
    </recommendedName>
</protein>
<proteinExistence type="predicted"/>
<evidence type="ECO:0000313" key="1">
    <source>
        <dbReference type="EMBL" id="MPM30867.1"/>
    </source>
</evidence>
<dbReference type="AlphaFoldDB" id="A0A644YRF0"/>
<dbReference type="EMBL" id="VSSQ01005913">
    <property type="protein sequence ID" value="MPM30867.1"/>
    <property type="molecule type" value="Genomic_DNA"/>
</dbReference>
<reference evidence="1" key="1">
    <citation type="submission" date="2019-08" db="EMBL/GenBank/DDBJ databases">
        <authorList>
            <person name="Kucharzyk K."/>
            <person name="Murdoch R.W."/>
            <person name="Higgins S."/>
            <person name="Loffler F."/>
        </authorList>
    </citation>
    <scope>NUCLEOTIDE SEQUENCE</scope>
</reference>
<comment type="caution">
    <text evidence="1">The sequence shown here is derived from an EMBL/GenBank/DDBJ whole genome shotgun (WGS) entry which is preliminary data.</text>
</comment>
<name>A0A644YRF0_9ZZZZ</name>
<organism evidence="1">
    <name type="scientific">bioreactor metagenome</name>
    <dbReference type="NCBI Taxonomy" id="1076179"/>
    <lineage>
        <taxon>unclassified sequences</taxon>
        <taxon>metagenomes</taxon>
        <taxon>ecological metagenomes</taxon>
    </lineage>
</organism>
<evidence type="ECO:0008006" key="2">
    <source>
        <dbReference type="Google" id="ProtNLM"/>
    </source>
</evidence>